<keyword evidence="1" id="KW-0812">Transmembrane</keyword>
<keyword evidence="3" id="KW-1185">Reference proteome</keyword>
<organism evidence="2 3">
    <name type="scientific">Baia soyae</name>
    <dbReference type="NCBI Taxonomy" id="1544746"/>
    <lineage>
        <taxon>Bacteria</taxon>
        <taxon>Bacillati</taxon>
        <taxon>Bacillota</taxon>
        <taxon>Bacilli</taxon>
        <taxon>Bacillales</taxon>
        <taxon>Thermoactinomycetaceae</taxon>
        <taxon>Baia</taxon>
    </lineage>
</organism>
<protein>
    <submittedName>
        <fullName evidence="2">Uncharacterized protein</fullName>
    </submittedName>
</protein>
<feature type="transmembrane region" description="Helical" evidence="1">
    <location>
        <begin position="152"/>
        <end position="179"/>
    </location>
</feature>
<dbReference type="EMBL" id="SLXV01000016">
    <property type="protein sequence ID" value="TCP68541.1"/>
    <property type="molecule type" value="Genomic_DNA"/>
</dbReference>
<keyword evidence="1" id="KW-0472">Membrane</keyword>
<keyword evidence="1" id="KW-1133">Transmembrane helix</keyword>
<dbReference type="Proteomes" id="UP000294746">
    <property type="component" value="Unassembled WGS sequence"/>
</dbReference>
<proteinExistence type="predicted"/>
<accession>A0A4R2S808</accession>
<name>A0A4R2S808_9BACL</name>
<evidence type="ECO:0000313" key="2">
    <source>
        <dbReference type="EMBL" id="TCP68541.1"/>
    </source>
</evidence>
<sequence length="182" mass="18812">MIQHNAIEKGEVKRVAPLSAFAFAESKVYDIGGGVTFVTVPLHGDYSLTSNVTVFFQNDTVLQTNESLVTKNFLGNFQVNKYLNGVSTTSTDTGIAYKTDEQMLAEKTGSGIQPMGMKKLVACLTVALGVSGTLATLIVASCATVCGALTPVTAPVCAACIGGFAVISGVGITGAVACFNMK</sequence>
<dbReference type="AlphaFoldDB" id="A0A4R2S808"/>
<gene>
    <name evidence="2" type="ORF">EDD57_1162</name>
</gene>
<reference evidence="2 3" key="1">
    <citation type="submission" date="2019-03" db="EMBL/GenBank/DDBJ databases">
        <title>Genomic Encyclopedia of Type Strains, Phase IV (KMG-IV): sequencing the most valuable type-strain genomes for metagenomic binning, comparative biology and taxonomic classification.</title>
        <authorList>
            <person name="Goeker M."/>
        </authorList>
    </citation>
    <scope>NUCLEOTIDE SEQUENCE [LARGE SCALE GENOMIC DNA]</scope>
    <source>
        <strain evidence="2 3">DSM 46831</strain>
    </source>
</reference>
<evidence type="ECO:0000256" key="1">
    <source>
        <dbReference type="SAM" id="Phobius"/>
    </source>
</evidence>
<evidence type="ECO:0000313" key="3">
    <source>
        <dbReference type="Proteomes" id="UP000294746"/>
    </source>
</evidence>
<comment type="caution">
    <text evidence="2">The sequence shown here is derived from an EMBL/GenBank/DDBJ whole genome shotgun (WGS) entry which is preliminary data.</text>
</comment>
<feature type="transmembrane region" description="Helical" evidence="1">
    <location>
        <begin position="120"/>
        <end position="140"/>
    </location>
</feature>